<accession>A0A8S5SEJ3</accession>
<organism evidence="1">
    <name type="scientific">Caudovirales sp. ctrNG92</name>
    <dbReference type="NCBI Taxonomy" id="2827638"/>
    <lineage>
        <taxon>Viruses</taxon>
        <taxon>Duplodnaviria</taxon>
        <taxon>Heunggongvirae</taxon>
        <taxon>Uroviricota</taxon>
        <taxon>Caudoviricetes</taxon>
    </lineage>
</organism>
<sequence length="233" mass="26180">MAARPYLSIDMRDVYEKLREIRQVVGEKNAEKILYWTVKDTAGHIRKTLSPILRKEYQSRAMTIRGSIGQPEMNGAMSCVIPVENARNIIGGKDFPLDGSTTRIVNNNRTRRKKALAAGKKPRPSKLLKQINVKILKKGVSTLPHIMPGAGRSSYGDQPPFLMPVKSKAGATGKYIVMTRKGKEKLPIIRVVGIGVPQMPLNRSREEVKDDIAEYAMKRLVHNYEAVLKKYVK</sequence>
<reference evidence="1" key="1">
    <citation type="journal article" date="2021" name="Proc. Natl. Acad. Sci. U.S.A.">
        <title>A Catalog of Tens of Thousands of Viruses from Human Metagenomes Reveals Hidden Associations with Chronic Diseases.</title>
        <authorList>
            <person name="Tisza M.J."/>
            <person name="Buck C.B."/>
        </authorList>
    </citation>
    <scope>NUCLEOTIDE SEQUENCE</scope>
    <source>
        <strain evidence="1">CtrNG92</strain>
    </source>
</reference>
<dbReference type="EMBL" id="BK032578">
    <property type="protein sequence ID" value="DAF49227.1"/>
    <property type="molecule type" value="Genomic_DNA"/>
</dbReference>
<proteinExistence type="predicted"/>
<evidence type="ECO:0000313" key="1">
    <source>
        <dbReference type="EMBL" id="DAF49227.1"/>
    </source>
</evidence>
<name>A0A8S5SEJ3_9CAUD</name>
<protein>
    <submittedName>
        <fullName evidence="1">Minor tail protein</fullName>
    </submittedName>
</protein>